<feature type="domain" description="Tyr recombinase" evidence="5">
    <location>
        <begin position="240"/>
        <end position="425"/>
    </location>
</feature>
<sequence length="449" mass="50441">MGKRSQLSYENAKPFEGKDRLLADGDGLYLRVRPHGTKTWIIDYEFKGERAKPTIGTYDSNGAPGKSISDWLRHGRLSVAQARAIAGSWKDARRAGHNAHREWEAQLFEEAEQFAAEVAAKAAEAALPTVANAIDQFMTKHIAGKKSAKAIGYRLDLLSDLLGDKKIFTVKRQDVISAIESIAEGRRTNKEGQHIPAKQLAGEVLIQAKRVWRFAESREWIETSCIEKLTRRDFDAKPVKREVVLRLDEVVELWRTLNDPERCKADPISIAALKLVILTGQRECEVTNAAWTELDLEAGLWKIPAERTKKNRAHLVHLAPQAVSILKALKSLTGKSAYVFESPMIEDQPIYGRSIGNALSTLFKRNALPNITKCHVHDLRRTLITRLPDLGVELFIGHKIANHVLPGVLAHYNHAEYLEQRKAALEKWADRIVTLAEEKNVIQFQRAAA</sequence>
<dbReference type="PROSITE" id="PS51898">
    <property type="entry name" value="TYR_RECOMBINASE"/>
    <property type="match status" value="1"/>
</dbReference>
<dbReference type="GO" id="GO:0003677">
    <property type="term" value="F:DNA binding"/>
    <property type="evidence" value="ECO:0007669"/>
    <property type="project" value="UniProtKB-KW"/>
</dbReference>
<protein>
    <submittedName>
        <fullName evidence="6">Integrase</fullName>
    </submittedName>
</protein>
<dbReference type="GO" id="GO:0006310">
    <property type="term" value="P:DNA recombination"/>
    <property type="evidence" value="ECO:0007669"/>
    <property type="project" value="UniProtKB-KW"/>
</dbReference>
<evidence type="ECO:0000259" key="5">
    <source>
        <dbReference type="PROSITE" id="PS51898"/>
    </source>
</evidence>
<dbReference type="Pfam" id="PF00589">
    <property type="entry name" value="Phage_integrase"/>
    <property type="match status" value="1"/>
</dbReference>
<dbReference type="Pfam" id="PF13356">
    <property type="entry name" value="Arm-DNA-bind_3"/>
    <property type="match status" value="1"/>
</dbReference>
<keyword evidence="3" id="KW-0238">DNA-binding</keyword>
<dbReference type="InterPro" id="IPR025166">
    <property type="entry name" value="Integrase_DNA_bind_dom"/>
</dbReference>
<comment type="similarity">
    <text evidence="1">Belongs to the 'phage' integrase family.</text>
</comment>
<dbReference type="InterPro" id="IPR010998">
    <property type="entry name" value="Integrase_recombinase_N"/>
</dbReference>
<keyword evidence="7" id="KW-1185">Reference proteome</keyword>
<dbReference type="Proteomes" id="UP000742786">
    <property type="component" value="Unassembled WGS sequence"/>
</dbReference>
<evidence type="ECO:0000256" key="4">
    <source>
        <dbReference type="ARBA" id="ARBA00023172"/>
    </source>
</evidence>
<dbReference type="Gene3D" id="3.30.160.390">
    <property type="entry name" value="Integrase, DNA-binding domain"/>
    <property type="match status" value="1"/>
</dbReference>
<dbReference type="AlphaFoldDB" id="A0A916J3S6"/>
<dbReference type="CDD" id="cd00801">
    <property type="entry name" value="INT_P4_C"/>
    <property type="match status" value="1"/>
</dbReference>
<dbReference type="InterPro" id="IPR002104">
    <property type="entry name" value="Integrase_catalytic"/>
</dbReference>
<keyword evidence="4" id="KW-0233">DNA recombination</keyword>
<name>A0A916J3S6_9PROT</name>
<dbReference type="PANTHER" id="PTHR30629">
    <property type="entry name" value="PROPHAGE INTEGRASE"/>
    <property type="match status" value="1"/>
</dbReference>
<dbReference type="InterPro" id="IPR013762">
    <property type="entry name" value="Integrase-like_cat_sf"/>
</dbReference>
<proteinExistence type="inferred from homology"/>
<accession>A0A916J3S6</accession>
<reference evidence="6" key="1">
    <citation type="submission" date="2021-04" db="EMBL/GenBank/DDBJ databases">
        <authorList>
            <person name="Hornung B."/>
        </authorList>
    </citation>
    <scope>NUCLEOTIDE SEQUENCE</scope>
    <source>
        <strain evidence="6">G5G6</strain>
    </source>
</reference>
<dbReference type="InterPro" id="IPR038488">
    <property type="entry name" value="Integrase_DNA-bd_sf"/>
</dbReference>
<evidence type="ECO:0000256" key="3">
    <source>
        <dbReference type="ARBA" id="ARBA00023125"/>
    </source>
</evidence>
<dbReference type="RefSeq" id="WP_220635946.1">
    <property type="nucleotide sequence ID" value="NZ_CAJQUM010000001.1"/>
</dbReference>
<organism evidence="6 7">
    <name type="scientific">Georgfuchsia toluolica</name>
    <dbReference type="NCBI Taxonomy" id="424218"/>
    <lineage>
        <taxon>Bacteria</taxon>
        <taxon>Pseudomonadati</taxon>
        <taxon>Pseudomonadota</taxon>
        <taxon>Betaproteobacteria</taxon>
        <taxon>Nitrosomonadales</taxon>
        <taxon>Sterolibacteriaceae</taxon>
        <taxon>Georgfuchsia</taxon>
    </lineage>
</organism>
<evidence type="ECO:0000256" key="2">
    <source>
        <dbReference type="ARBA" id="ARBA00022908"/>
    </source>
</evidence>
<evidence type="ECO:0000256" key="1">
    <source>
        <dbReference type="ARBA" id="ARBA00008857"/>
    </source>
</evidence>
<dbReference type="EMBL" id="CAJQUM010000001">
    <property type="protein sequence ID" value="CAG4884062.1"/>
    <property type="molecule type" value="Genomic_DNA"/>
</dbReference>
<dbReference type="SUPFAM" id="SSF56349">
    <property type="entry name" value="DNA breaking-rejoining enzymes"/>
    <property type="match status" value="1"/>
</dbReference>
<dbReference type="PANTHER" id="PTHR30629:SF2">
    <property type="entry name" value="PROPHAGE INTEGRASE INTS-RELATED"/>
    <property type="match status" value="1"/>
</dbReference>
<keyword evidence="2" id="KW-0229">DNA integration</keyword>
<gene>
    <name evidence="6" type="ORF">GTOL_11945</name>
</gene>
<dbReference type="GO" id="GO:0015074">
    <property type="term" value="P:DNA integration"/>
    <property type="evidence" value="ECO:0007669"/>
    <property type="project" value="UniProtKB-KW"/>
</dbReference>
<evidence type="ECO:0000313" key="7">
    <source>
        <dbReference type="Proteomes" id="UP000742786"/>
    </source>
</evidence>
<comment type="caution">
    <text evidence="6">The sequence shown here is derived from an EMBL/GenBank/DDBJ whole genome shotgun (WGS) entry which is preliminary data.</text>
</comment>
<dbReference type="InterPro" id="IPR011010">
    <property type="entry name" value="DNA_brk_join_enz"/>
</dbReference>
<dbReference type="Gene3D" id="1.10.443.10">
    <property type="entry name" value="Intergrase catalytic core"/>
    <property type="match status" value="1"/>
</dbReference>
<dbReference type="Gene3D" id="1.10.150.130">
    <property type="match status" value="1"/>
</dbReference>
<dbReference type="InterPro" id="IPR050808">
    <property type="entry name" value="Phage_Integrase"/>
</dbReference>
<evidence type="ECO:0000313" key="6">
    <source>
        <dbReference type="EMBL" id="CAG4884062.1"/>
    </source>
</evidence>